<dbReference type="Proteomes" id="UP000270036">
    <property type="component" value="Chromosome"/>
</dbReference>
<dbReference type="PANTHER" id="PTHR43179">
    <property type="entry name" value="RHAMNOSYLTRANSFERASE WBBL"/>
    <property type="match status" value="1"/>
</dbReference>
<dbReference type="EMBL" id="LR134441">
    <property type="protein sequence ID" value="VEI01326.1"/>
    <property type="molecule type" value="Genomic_DNA"/>
</dbReference>
<dbReference type="OrthoDB" id="9807209at2"/>
<evidence type="ECO:0000259" key="1">
    <source>
        <dbReference type="Pfam" id="PF00535"/>
    </source>
</evidence>
<dbReference type="GO" id="GO:0016740">
    <property type="term" value="F:transferase activity"/>
    <property type="evidence" value="ECO:0007669"/>
    <property type="project" value="UniProtKB-KW"/>
</dbReference>
<dbReference type="RefSeq" id="WP_051803693.1">
    <property type="nucleotide sequence ID" value="NZ_FOIX01000001.1"/>
</dbReference>
<dbReference type="CDD" id="cd04186">
    <property type="entry name" value="GT_2_like_c"/>
    <property type="match status" value="1"/>
</dbReference>
<dbReference type="Pfam" id="PF00535">
    <property type="entry name" value="Glycos_transf_2"/>
    <property type="match status" value="1"/>
</dbReference>
<dbReference type="InterPro" id="IPR029044">
    <property type="entry name" value="Nucleotide-diphossugar_trans"/>
</dbReference>
<organism evidence="2 3">
    <name type="scientific">Kaistella antarctica</name>
    <dbReference type="NCBI Taxonomy" id="266748"/>
    <lineage>
        <taxon>Bacteria</taxon>
        <taxon>Pseudomonadati</taxon>
        <taxon>Bacteroidota</taxon>
        <taxon>Flavobacteriia</taxon>
        <taxon>Flavobacteriales</taxon>
        <taxon>Weeksellaceae</taxon>
        <taxon>Chryseobacterium group</taxon>
        <taxon>Kaistella</taxon>
    </lineage>
</organism>
<name>A0A448NUH8_9FLAO</name>
<keyword evidence="2" id="KW-0808">Transferase</keyword>
<dbReference type="AlphaFoldDB" id="A0A448NUH8"/>
<dbReference type="Gene3D" id="3.40.50.2000">
    <property type="entry name" value="Glycogen Phosphorylase B"/>
    <property type="match status" value="1"/>
</dbReference>
<evidence type="ECO:0000313" key="2">
    <source>
        <dbReference type="EMBL" id="VEI01326.1"/>
    </source>
</evidence>
<dbReference type="KEGG" id="cant:NCTC13489_02685"/>
<dbReference type="InterPro" id="IPR001173">
    <property type="entry name" value="Glyco_trans_2-like"/>
</dbReference>
<feature type="domain" description="Glycosyltransferase 2-like" evidence="1">
    <location>
        <begin position="49"/>
        <end position="215"/>
    </location>
</feature>
<gene>
    <name evidence="2" type="ORF">NCTC13489_02685</name>
</gene>
<sequence>MLFKKLYRQFKKDRKFKKTLRRFDTTLFPIEFFEDNKISFPSEENPLVSIIIPIHNQLKYTLNCLYSIMKVEDGIAKEIIIIDYKSTDQSLTFLKNINGITIIENKENIGFLRSVNKGIEKANSEFIYLLNNDTKVLPQYLSSLLEVFRNNKDAGAVGSKLIFAGGTLQEAGCLLFNNEVAVNRGAAQSVDDPKFNYLKKVDYCSGCSLLFKRVDREQNLNLLAEIYSPAYYEETDLCMRLIHDQGLTVYYQPQSEIIHFENISYQNKTQNKTKLIQKNHRIFWDQWKSKILNNQAISSSDKKVLNDHVGYEKIMLLVEEYVPKYDQDSGSNRFTEIVKILVNNKCKVYLLVKNIHVDDDYTYISLFESMGVEVIREYLSTKGEITRVEKQIDSIYQTIDYIWVFRPEGYEYYSNFLRKADCKAKIIYDMVDLHFLRFTRETDFIEKSKDQLKRENEVKELEQKALKEADFVVAISDKEKVIIIDLGIDKEKVFIVSNIHSVKENITQPNFKDRNDLIFIGGFHHQPNVDAVLYLNKEIMPLVWEKNENIKVKIIGGSLPDEIKALHTERFQILGYQKDIDHYFLSAKAFVAPLRYGAGVKGKIGQALEYKLPVISTNIGVEGMMLKPDINVLVAETDDAQSFANHILQIYKDEQLWKKLHNNSEEGLDYFSVKKQEENIIELLQF</sequence>
<dbReference type="SUPFAM" id="SSF53448">
    <property type="entry name" value="Nucleotide-diphospho-sugar transferases"/>
    <property type="match status" value="1"/>
</dbReference>
<dbReference type="Pfam" id="PF13692">
    <property type="entry name" value="Glyco_trans_1_4"/>
    <property type="match status" value="1"/>
</dbReference>
<dbReference type="SUPFAM" id="SSF53756">
    <property type="entry name" value="UDP-Glycosyltransferase/glycogen phosphorylase"/>
    <property type="match status" value="1"/>
</dbReference>
<dbReference type="Gene3D" id="3.90.550.10">
    <property type="entry name" value="Spore Coat Polysaccharide Biosynthesis Protein SpsA, Chain A"/>
    <property type="match status" value="1"/>
</dbReference>
<dbReference type="PANTHER" id="PTHR43179:SF7">
    <property type="entry name" value="RHAMNOSYLTRANSFERASE WBBL"/>
    <property type="match status" value="1"/>
</dbReference>
<reference evidence="2 3" key="1">
    <citation type="submission" date="2018-12" db="EMBL/GenBank/DDBJ databases">
        <authorList>
            <consortium name="Pathogen Informatics"/>
        </authorList>
    </citation>
    <scope>NUCLEOTIDE SEQUENCE [LARGE SCALE GENOMIC DNA]</scope>
    <source>
        <strain evidence="2 3">NCTC13489</strain>
    </source>
</reference>
<dbReference type="CDD" id="cd03801">
    <property type="entry name" value="GT4_PimA-like"/>
    <property type="match status" value="1"/>
</dbReference>
<evidence type="ECO:0000313" key="3">
    <source>
        <dbReference type="Proteomes" id="UP000270036"/>
    </source>
</evidence>
<proteinExistence type="predicted"/>
<accession>A0A448NUH8</accession>
<protein>
    <submittedName>
        <fullName evidence="2">Putative glycosyl transferase</fullName>
    </submittedName>
</protein>